<evidence type="ECO:0000313" key="8">
    <source>
        <dbReference type="Proteomes" id="UP000593573"/>
    </source>
</evidence>
<dbReference type="Gene3D" id="1.10.510.10">
    <property type="entry name" value="Transferase(Phosphotransferase) domain 1"/>
    <property type="match status" value="1"/>
</dbReference>
<dbReference type="GO" id="GO:0005634">
    <property type="term" value="C:nucleus"/>
    <property type="evidence" value="ECO:0007669"/>
    <property type="project" value="TreeGrafter"/>
</dbReference>
<evidence type="ECO:0000313" key="7">
    <source>
        <dbReference type="EMBL" id="MBA0657939.1"/>
    </source>
</evidence>
<dbReference type="PROSITE" id="PS50011">
    <property type="entry name" value="PROTEIN_KINASE_DOM"/>
    <property type="match status" value="1"/>
</dbReference>
<dbReference type="Proteomes" id="UP000593573">
    <property type="component" value="Unassembled WGS sequence"/>
</dbReference>
<sequence>VFERLGPSLFDFLKRNKYCPFPVDLVREFGRQLLESVAYMHDLRLIHTDLKPENILLVSSEYVKLPGCKSSAIKLIDFGSTAFDNQNHSSIVSTRHYRAPEIILGNRLLCWKMRMWFSLCFFVLYEGEALFQTHENLEHLAMMERVLGPLPEHMIRRAKKIFPERLKTKLA</sequence>
<dbReference type="OrthoDB" id="283111at2759"/>
<dbReference type="EMBL" id="JABFAB010000009">
    <property type="protein sequence ID" value="MBA0657939.1"/>
    <property type="molecule type" value="Genomic_DNA"/>
</dbReference>
<reference evidence="7 8" key="1">
    <citation type="journal article" date="2019" name="Genome Biol. Evol.">
        <title>Insights into the evolution of the New World diploid cottons (Gossypium, subgenus Houzingenia) based on genome sequencing.</title>
        <authorList>
            <person name="Grover C.E."/>
            <person name="Arick M.A. 2nd"/>
            <person name="Thrash A."/>
            <person name="Conover J.L."/>
            <person name="Sanders W.S."/>
            <person name="Peterson D.G."/>
            <person name="Frelichowski J.E."/>
            <person name="Scheffler J.A."/>
            <person name="Scheffler B.E."/>
            <person name="Wendel J.F."/>
        </authorList>
    </citation>
    <scope>NUCLEOTIDE SEQUENCE [LARGE SCALE GENOMIC DNA]</scope>
    <source>
        <strain evidence="7">57</strain>
        <tissue evidence="7">Leaf</tissue>
    </source>
</reference>
<dbReference type="GO" id="GO:0005524">
    <property type="term" value="F:ATP binding"/>
    <property type="evidence" value="ECO:0007669"/>
    <property type="project" value="UniProtKB-KW"/>
</dbReference>
<name>A0A7J8V657_9ROSI</name>
<feature type="non-terminal residue" evidence="7">
    <location>
        <position position="1"/>
    </location>
</feature>
<dbReference type="AlphaFoldDB" id="A0A7J8V657"/>
<protein>
    <recommendedName>
        <fullName evidence="6">Protein kinase domain-containing protein</fullName>
    </recommendedName>
</protein>
<keyword evidence="8" id="KW-1185">Reference proteome</keyword>
<evidence type="ECO:0000259" key="6">
    <source>
        <dbReference type="PROSITE" id="PS50011"/>
    </source>
</evidence>
<dbReference type="InterPro" id="IPR008271">
    <property type="entry name" value="Ser/Thr_kinase_AS"/>
</dbReference>
<dbReference type="InterPro" id="IPR000719">
    <property type="entry name" value="Prot_kinase_dom"/>
</dbReference>
<evidence type="ECO:0000256" key="3">
    <source>
        <dbReference type="ARBA" id="ARBA00022741"/>
    </source>
</evidence>
<dbReference type="PANTHER" id="PTHR45646:SF11">
    <property type="entry name" value="SERINE_THREONINE-PROTEIN KINASE DOA"/>
    <property type="match status" value="1"/>
</dbReference>
<proteinExistence type="predicted"/>
<keyword evidence="4" id="KW-0418">Kinase</keyword>
<organism evidence="7 8">
    <name type="scientific">Gossypium klotzschianum</name>
    <dbReference type="NCBI Taxonomy" id="34286"/>
    <lineage>
        <taxon>Eukaryota</taxon>
        <taxon>Viridiplantae</taxon>
        <taxon>Streptophyta</taxon>
        <taxon>Embryophyta</taxon>
        <taxon>Tracheophyta</taxon>
        <taxon>Spermatophyta</taxon>
        <taxon>Magnoliopsida</taxon>
        <taxon>eudicotyledons</taxon>
        <taxon>Gunneridae</taxon>
        <taxon>Pentapetalae</taxon>
        <taxon>rosids</taxon>
        <taxon>malvids</taxon>
        <taxon>Malvales</taxon>
        <taxon>Malvaceae</taxon>
        <taxon>Malvoideae</taxon>
        <taxon>Gossypium</taxon>
    </lineage>
</organism>
<accession>A0A7J8V657</accession>
<dbReference type="InterPro" id="IPR011009">
    <property type="entry name" value="Kinase-like_dom_sf"/>
</dbReference>
<evidence type="ECO:0000256" key="1">
    <source>
        <dbReference type="ARBA" id="ARBA00022527"/>
    </source>
</evidence>
<dbReference type="Pfam" id="PF00069">
    <property type="entry name" value="Pkinase"/>
    <property type="match status" value="1"/>
</dbReference>
<dbReference type="SUPFAM" id="SSF56112">
    <property type="entry name" value="Protein kinase-like (PK-like)"/>
    <property type="match status" value="1"/>
</dbReference>
<feature type="domain" description="Protein kinase" evidence="6">
    <location>
        <begin position="1"/>
        <end position="171"/>
    </location>
</feature>
<keyword evidence="3" id="KW-0547">Nucleotide-binding</keyword>
<dbReference type="PANTHER" id="PTHR45646">
    <property type="entry name" value="SERINE/THREONINE-PROTEIN KINASE DOA-RELATED"/>
    <property type="match status" value="1"/>
</dbReference>
<evidence type="ECO:0000256" key="2">
    <source>
        <dbReference type="ARBA" id="ARBA00022679"/>
    </source>
</evidence>
<dbReference type="InterPro" id="IPR051175">
    <property type="entry name" value="CLK_kinases"/>
</dbReference>
<gene>
    <name evidence="7" type="ORF">Goklo_010193</name>
</gene>
<comment type="caution">
    <text evidence="7">The sequence shown here is derived from an EMBL/GenBank/DDBJ whole genome shotgun (WGS) entry which is preliminary data.</text>
</comment>
<keyword evidence="2" id="KW-0808">Transferase</keyword>
<keyword evidence="1" id="KW-0723">Serine/threonine-protein kinase</keyword>
<dbReference type="GO" id="GO:0004674">
    <property type="term" value="F:protein serine/threonine kinase activity"/>
    <property type="evidence" value="ECO:0007669"/>
    <property type="project" value="UniProtKB-KW"/>
</dbReference>
<dbReference type="PROSITE" id="PS00108">
    <property type="entry name" value="PROTEIN_KINASE_ST"/>
    <property type="match status" value="1"/>
</dbReference>
<dbReference type="SMART" id="SM00220">
    <property type="entry name" value="S_TKc"/>
    <property type="match status" value="1"/>
</dbReference>
<keyword evidence="5" id="KW-0067">ATP-binding</keyword>
<evidence type="ECO:0000256" key="4">
    <source>
        <dbReference type="ARBA" id="ARBA00022777"/>
    </source>
</evidence>
<evidence type="ECO:0000256" key="5">
    <source>
        <dbReference type="ARBA" id="ARBA00022840"/>
    </source>
</evidence>